<feature type="active site" description="Proton donor/acceptor" evidence="7">
    <location>
        <position position="457"/>
    </location>
</feature>
<proteinExistence type="inferred from homology"/>
<evidence type="ECO:0000256" key="2">
    <source>
        <dbReference type="ARBA" id="ARBA00005992"/>
    </source>
</evidence>
<dbReference type="SUPFAM" id="SSF141523">
    <property type="entry name" value="L,D-transpeptidase catalytic domain-like"/>
    <property type="match status" value="1"/>
</dbReference>
<dbReference type="PROSITE" id="PS52029">
    <property type="entry name" value="LD_TPASE"/>
    <property type="match status" value="1"/>
</dbReference>
<comment type="similarity">
    <text evidence="2">Belongs to the YkuD family.</text>
</comment>
<dbReference type="InterPro" id="IPR005490">
    <property type="entry name" value="LD_TPept_cat_dom"/>
</dbReference>
<name>A0A8J3D4E9_9BACT</name>
<dbReference type="Gene3D" id="2.40.440.10">
    <property type="entry name" value="L,D-transpeptidase catalytic domain-like"/>
    <property type="match status" value="1"/>
</dbReference>
<dbReference type="AlphaFoldDB" id="A0A8J3D4E9"/>
<dbReference type="InterPro" id="IPR052905">
    <property type="entry name" value="LD-transpeptidase_YkuD-like"/>
</dbReference>
<dbReference type="PANTHER" id="PTHR41533">
    <property type="entry name" value="L,D-TRANSPEPTIDASE HI_1667-RELATED"/>
    <property type="match status" value="1"/>
</dbReference>
<dbReference type="Pfam" id="PF20142">
    <property type="entry name" value="Scaffold"/>
    <property type="match status" value="1"/>
</dbReference>
<sequence length="552" mass="61762">MTLVAGMLLTAACSSDQNKTTTTDTSSPSPTPSESKPTYSYDQKAAGDSLKQWVDSTTLTVDLPEIDNKEGAAELYDFYKSRNFSPAWGVGTSQKLIEVISQIDREGLNSSKFPIEQLRTLVDSAQNGGASAETGARLDLLLSASYIKLADLLASGKIKPDQLSKDWHIKGRTPDSLAVQLKRAAAGQVEGSLSSLRPGFGQYAKLRQRLVQYRKLLAAGGWPSVDEGPNLAPGDSSQRVIAIRRRLAATDDLDTLSTQNQQSARYDSSLIGAVNRYQQRNGLAVQAEITDRMVQTMNISAEARLKQLMLNLDRIRWISTGPMPATYAMVNVPEYRLHVVEDGQEVKVMPVVVGKVMNATPVFQDQIEHVEFSPYWNVPNSIASAELWPQIRSSSTYLDRKHMEILDGWGTNARVVSRSSVDWSNLGSYRIRQKPGPWNALGQVKFMFPNQYAIYLHDTPSDQLFDETRRAFSHGCIRIADPAWFADWILPQLNREEVTEKMNNRQLEIVELDQKVPVYIVYLTAFEDGQGRLNFRPDLYGLDERLTSEFDR</sequence>
<dbReference type="Proteomes" id="UP000598271">
    <property type="component" value="Unassembled WGS sequence"/>
</dbReference>
<dbReference type="InterPro" id="IPR038063">
    <property type="entry name" value="Transpep_catalytic_dom"/>
</dbReference>
<comment type="pathway">
    <text evidence="1 7">Cell wall biogenesis; peptidoglycan biosynthesis.</text>
</comment>
<dbReference type="GO" id="GO:0016740">
    <property type="term" value="F:transferase activity"/>
    <property type="evidence" value="ECO:0007669"/>
    <property type="project" value="UniProtKB-KW"/>
</dbReference>
<feature type="active site" description="Nucleophile" evidence="7">
    <location>
        <position position="476"/>
    </location>
</feature>
<evidence type="ECO:0000256" key="3">
    <source>
        <dbReference type="ARBA" id="ARBA00022679"/>
    </source>
</evidence>
<evidence type="ECO:0000256" key="4">
    <source>
        <dbReference type="ARBA" id="ARBA00022960"/>
    </source>
</evidence>
<protein>
    <submittedName>
        <fullName evidence="10">Peptidoglycan-binding protein</fullName>
    </submittedName>
</protein>
<dbReference type="GO" id="GO:0008360">
    <property type="term" value="P:regulation of cell shape"/>
    <property type="evidence" value="ECO:0007669"/>
    <property type="project" value="UniProtKB-UniRule"/>
</dbReference>
<evidence type="ECO:0000256" key="7">
    <source>
        <dbReference type="PROSITE-ProRule" id="PRU01373"/>
    </source>
</evidence>
<evidence type="ECO:0000313" key="11">
    <source>
        <dbReference type="Proteomes" id="UP000598271"/>
    </source>
</evidence>
<evidence type="ECO:0000313" key="10">
    <source>
        <dbReference type="EMBL" id="GHB72079.1"/>
    </source>
</evidence>
<dbReference type="Gene3D" id="1.10.101.10">
    <property type="entry name" value="PGBD-like superfamily/PGBD"/>
    <property type="match status" value="1"/>
</dbReference>
<keyword evidence="5 7" id="KW-0573">Peptidoglycan synthesis</keyword>
<dbReference type="GO" id="GO:0004180">
    <property type="term" value="F:carboxypeptidase activity"/>
    <property type="evidence" value="ECO:0007669"/>
    <property type="project" value="UniProtKB-ARBA"/>
</dbReference>
<evidence type="ECO:0000256" key="6">
    <source>
        <dbReference type="ARBA" id="ARBA00023316"/>
    </source>
</evidence>
<feature type="compositionally biased region" description="Low complexity" evidence="8">
    <location>
        <begin position="15"/>
        <end position="38"/>
    </location>
</feature>
<dbReference type="CDD" id="cd16913">
    <property type="entry name" value="YkuD_like"/>
    <property type="match status" value="1"/>
</dbReference>
<keyword evidence="11" id="KW-1185">Reference proteome</keyword>
<evidence type="ECO:0000256" key="1">
    <source>
        <dbReference type="ARBA" id="ARBA00004752"/>
    </source>
</evidence>
<dbReference type="InterPro" id="IPR036366">
    <property type="entry name" value="PGBDSf"/>
</dbReference>
<dbReference type="PANTHER" id="PTHR41533:SF2">
    <property type="entry name" value="BLR7131 PROTEIN"/>
    <property type="match status" value="1"/>
</dbReference>
<evidence type="ECO:0000256" key="8">
    <source>
        <dbReference type="SAM" id="MobiDB-lite"/>
    </source>
</evidence>
<gene>
    <name evidence="10" type="ORF">GCM10007390_27650</name>
</gene>
<reference evidence="10 11" key="1">
    <citation type="journal article" date="2014" name="Int. J. Syst. Evol. Microbiol.">
        <title>Complete genome sequence of Corynebacterium casei LMG S-19264T (=DSM 44701T), isolated from a smear-ripened cheese.</title>
        <authorList>
            <consortium name="US DOE Joint Genome Institute (JGI-PGF)"/>
            <person name="Walter F."/>
            <person name="Albersmeier A."/>
            <person name="Kalinowski J."/>
            <person name="Ruckert C."/>
        </authorList>
    </citation>
    <scope>NUCLEOTIDE SEQUENCE [LARGE SCALE GENOMIC DNA]</scope>
    <source>
        <strain evidence="10 11">KCTC 12866</strain>
    </source>
</reference>
<feature type="domain" description="L,D-TPase catalytic" evidence="9">
    <location>
        <begin position="326"/>
        <end position="499"/>
    </location>
</feature>
<keyword evidence="3" id="KW-0808">Transferase</keyword>
<dbReference type="Pfam" id="PF03734">
    <property type="entry name" value="YkuD"/>
    <property type="match status" value="1"/>
</dbReference>
<dbReference type="InterPro" id="IPR036365">
    <property type="entry name" value="PGBD-like_sf"/>
</dbReference>
<accession>A0A8J3D4E9</accession>
<feature type="region of interest" description="Disordered" evidence="8">
    <location>
        <begin position="15"/>
        <end position="42"/>
    </location>
</feature>
<dbReference type="SUPFAM" id="SSF47090">
    <property type="entry name" value="PGBD-like"/>
    <property type="match status" value="1"/>
</dbReference>
<keyword evidence="6 7" id="KW-0961">Cell wall biogenesis/degradation</keyword>
<keyword evidence="4 7" id="KW-0133">Cell shape</keyword>
<evidence type="ECO:0000256" key="5">
    <source>
        <dbReference type="ARBA" id="ARBA00022984"/>
    </source>
</evidence>
<dbReference type="InterPro" id="IPR045380">
    <property type="entry name" value="LD_TPept_scaffold_dom"/>
</dbReference>
<comment type="caution">
    <text evidence="10">The sequence shown here is derived from an EMBL/GenBank/DDBJ whole genome shotgun (WGS) entry which is preliminary data.</text>
</comment>
<evidence type="ECO:0000259" key="9">
    <source>
        <dbReference type="PROSITE" id="PS52029"/>
    </source>
</evidence>
<organism evidence="10 11">
    <name type="scientific">Persicitalea jodogahamensis</name>
    <dbReference type="NCBI Taxonomy" id="402147"/>
    <lineage>
        <taxon>Bacteria</taxon>
        <taxon>Pseudomonadati</taxon>
        <taxon>Bacteroidota</taxon>
        <taxon>Cytophagia</taxon>
        <taxon>Cytophagales</taxon>
        <taxon>Spirosomataceae</taxon>
        <taxon>Persicitalea</taxon>
    </lineage>
</organism>
<dbReference type="UniPathway" id="UPA00219"/>
<dbReference type="GO" id="GO:0009252">
    <property type="term" value="P:peptidoglycan biosynthetic process"/>
    <property type="evidence" value="ECO:0007669"/>
    <property type="project" value="UniProtKB-UniPathway"/>
</dbReference>
<dbReference type="GO" id="GO:0071555">
    <property type="term" value="P:cell wall organization"/>
    <property type="evidence" value="ECO:0007669"/>
    <property type="project" value="UniProtKB-UniRule"/>
</dbReference>
<dbReference type="EMBL" id="BMXF01000002">
    <property type="protein sequence ID" value="GHB72079.1"/>
    <property type="molecule type" value="Genomic_DNA"/>
</dbReference>